<dbReference type="EMBL" id="JAIQCV010000003">
    <property type="protein sequence ID" value="KAH1114745.1"/>
    <property type="molecule type" value="Genomic_DNA"/>
</dbReference>
<accession>A0A9D3WAG1</accession>
<dbReference type="Proteomes" id="UP000828251">
    <property type="component" value="Unassembled WGS sequence"/>
</dbReference>
<comment type="caution">
    <text evidence="1">The sequence shown here is derived from an EMBL/GenBank/DDBJ whole genome shotgun (WGS) entry which is preliminary data.</text>
</comment>
<proteinExistence type="predicted"/>
<sequence length="78" mass="9057">MEIEEMQRVLAVQGIKIPHFAYEFSIPEGCHRLSEITEDTFLFPLHVLEARFHLPLHPFFCNLLNDYKIAPGQLLGFS</sequence>
<evidence type="ECO:0000313" key="2">
    <source>
        <dbReference type="Proteomes" id="UP000828251"/>
    </source>
</evidence>
<protein>
    <submittedName>
        <fullName evidence="1">Uncharacterized protein</fullName>
    </submittedName>
</protein>
<evidence type="ECO:0000313" key="1">
    <source>
        <dbReference type="EMBL" id="KAH1114745.1"/>
    </source>
</evidence>
<name>A0A9D3WAG1_9ROSI</name>
<gene>
    <name evidence="1" type="ORF">J1N35_008123</name>
</gene>
<organism evidence="1 2">
    <name type="scientific">Gossypium stocksii</name>
    <dbReference type="NCBI Taxonomy" id="47602"/>
    <lineage>
        <taxon>Eukaryota</taxon>
        <taxon>Viridiplantae</taxon>
        <taxon>Streptophyta</taxon>
        <taxon>Embryophyta</taxon>
        <taxon>Tracheophyta</taxon>
        <taxon>Spermatophyta</taxon>
        <taxon>Magnoliopsida</taxon>
        <taxon>eudicotyledons</taxon>
        <taxon>Gunneridae</taxon>
        <taxon>Pentapetalae</taxon>
        <taxon>rosids</taxon>
        <taxon>malvids</taxon>
        <taxon>Malvales</taxon>
        <taxon>Malvaceae</taxon>
        <taxon>Malvoideae</taxon>
        <taxon>Gossypium</taxon>
    </lineage>
</organism>
<dbReference type="AlphaFoldDB" id="A0A9D3WAG1"/>
<keyword evidence="2" id="KW-1185">Reference proteome</keyword>
<dbReference type="OrthoDB" id="687305at2759"/>
<reference evidence="1 2" key="1">
    <citation type="journal article" date="2021" name="Plant Biotechnol. J.">
        <title>Multi-omics assisted identification of the key and species-specific regulatory components of drought-tolerant mechanisms in Gossypium stocksii.</title>
        <authorList>
            <person name="Yu D."/>
            <person name="Ke L."/>
            <person name="Zhang D."/>
            <person name="Wu Y."/>
            <person name="Sun Y."/>
            <person name="Mei J."/>
            <person name="Sun J."/>
            <person name="Sun Y."/>
        </authorList>
    </citation>
    <scope>NUCLEOTIDE SEQUENCE [LARGE SCALE GENOMIC DNA]</scope>
    <source>
        <strain evidence="2">cv. E1</strain>
        <tissue evidence="1">Leaf</tissue>
    </source>
</reference>